<dbReference type="PANTHER" id="PTHR40076:SF1">
    <property type="entry name" value="MEMBRANE PROTEIN"/>
    <property type="match status" value="1"/>
</dbReference>
<dbReference type="HOGENOM" id="CLU_045673_0_0_9"/>
<evidence type="ECO:0008006" key="4">
    <source>
        <dbReference type="Google" id="ProtNLM"/>
    </source>
</evidence>
<feature type="transmembrane region" description="Helical" evidence="1">
    <location>
        <begin position="150"/>
        <end position="171"/>
    </location>
</feature>
<dbReference type="Pfam" id="PF06161">
    <property type="entry name" value="DUF975"/>
    <property type="match status" value="1"/>
</dbReference>
<gene>
    <name evidence="2" type="ordered locus">bpr_I1847</name>
</gene>
<reference evidence="2 3" key="1">
    <citation type="journal article" date="2010" name="PLoS ONE">
        <title>The glycobiome of the rumen bacterium Butyrivibrio proteoclasticus B316(T) highlights adaptation to a polysaccharide-rich environment.</title>
        <authorList>
            <person name="Kelly W.J."/>
            <person name="Leahy S.C."/>
            <person name="Altermann E."/>
            <person name="Yeoman C.J."/>
            <person name="Dunne J.C."/>
            <person name="Kong Z."/>
            <person name="Pacheco D.M."/>
            <person name="Li D."/>
            <person name="Noel S.J."/>
            <person name="Moon C.D."/>
            <person name="Cookson A.L."/>
            <person name="Attwood G.T."/>
        </authorList>
    </citation>
    <scope>NUCLEOTIDE SEQUENCE [LARGE SCALE GENOMIC DNA]</scope>
    <source>
        <strain evidence="3">ATCC 51982 / DSM 14932 / B316</strain>
    </source>
</reference>
<evidence type="ECO:0000313" key="2">
    <source>
        <dbReference type="EMBL" id="ADL34582.1"/>
    </source>
</evidence>
<dbReference type="InterPro" id="IPR010380">
    <property type="entry name" value="DUF975"/>
</dbReference>
<evidence type="ECO:0000313" key="3">
    <source>
        <dbReference type="Proteomes" id="UP000001299"/>
    </source>
</evidence>
<organism evidence="2 3">
    <name type="scientific">Butyrivibrio proteoclasticus (strain ATCC 51982 / DSM 14932 / B316)</name>
    <name type="common">Clostridium proteoclasticum</name>
    <dbReference type="NCBI Taxonomy" id="515622"/>
    <lineage>
        <taxon>Bacteria</taxon>
        <taxon>Bacillati</taxon>
        <taxon>Bacillota</taxon>
        <taxon>Clostridia</taxon>
        <taxon>Lachnospirales</taxon>
        <taxon>Lachnospiraceae</taxon>
        <taxon>Butyrivibrio</taxon>
    </lineage>
</organism>
<keyword evidence="1" id="KW-1133">Transmembrane helix</keyword>
<dbReference type="KEGG" id="bpb:bpr_I1847"/>
<proteinExistence type="predicted"/>
<dbReference type="PANTHER" id="PTHR40076">
    <property type="entry name" value="MEMBRANE PROTEIN-RELATED"/>
    <property type="match status" value="1"/>
</dbReference>
<keyword evidence="1" id="KW-0812">Transmembrane</keyword>
<dbReference type="EMBL" id="CP001810">
    <property type="protein sequence ID" value="ADL34582.1"/>
    <property type="molecule type" value="Genomic_DNA"/>
</dbReference>
<keyword evidence="3" id="KW-1185">Reference proteome</keyword>
<dbReference type="eggNOG" id="COG5523">
    <property type="taxonomic scope" value="Bacteria"/>
</dbReference>
<dbReference type="RefSeq" id="WP_013281236.1">
    <property type="nucleotide sequence ID" value="NC_014387.1"/>
</dbReference>
<protein>
    <recommendedName>
        <fullName evidence="4">DUF975 family protein</fullName>
    </recommendedName>
</protein>
<evidence type="ECO:0000256" key="1">
    <source>
        <dbReference type="SAM" id="Phobius"/>
    </source>
</evidence>
<dbReference type="AlphaFoldDB" id="E0RWQ6"/>
<dbReference type="STRING" id="515622.bpr_I1847"/>
<keyword evidence="1" id="KW-0472">Membrane</keyword>
<feature type="transmembrane region" description="Helical" evidence="1">
    <location>
        <begin position="216"/>
        <end position="235"/>
    </location>
</feature>
<accession>E0RWQ6</accession>
<dbReference type="Proteomes" id="UP000001299">
    <property type="component" value="Chromosome 1"/>
</dbReference>
<sequence length="261" mass="29369">MWTRKELKEKGKKAFLFNYWKTVLVSLVLVILVIGTSGSVAGRGRSNPANDRGEKSAVTTMTETAEDTINEHSLGNKQVELPPAAKAVLAVLAVIVGIVGVGSALAFMAFLVNPFEVGCRRFFLRNLNQKAKFSEVAFAFDNNYLNIVKICFFMTIYTFLWGLLLIIPGIIKSYEYRMIPYILADHPDMSQKEVFAKSKELMKGQKWRAFVLDLSFIGWEILSLLTARVLGVLYVTPYRDMTNAALYERLEYGNLAAEENN</sequence>
<name>E0RWQ6_BUTPB</name>
<feature type="transmembrane region" description="Helical" evidence="1">
    <location>
        <begin position="87"/>
        <end position="112"/>
    </location>
</feature>